<dbReference type="EMBL" id="AMWN01000001">
    <property type="protein sequence ID" value="EXJ95841.1"/>
    <property type="molecule type" value="Genomic_DNA"/>
</dbReference>
<evidence type="ECO:0000313" key="2">
    <source>
        <dbReference type="Proteomes" id="UP000019484"/>
    </source>
</evidence>
<dbReference type="RefSeq" id="XP_007720070.1">
    <property type="nucleotide sequence ID" value="XM_007721880.1"/>
</dbReference>
<organism evidence="1 2">
    <name type="scientific">Capronia coronata CBS 617.96</name>
    <dbReference type="NCBI Taxonomy" id="1182541"/>
    <lineage>
        <taxon>Eukaryota</taxon>
        <taxon>Fungi</taxon>
        <taxon>Dikarya</taxon>
        <taxon>Ascomycota</taxon>
        <taxon>Pezizomycotina</taxon>
        <taxon>Eurotiomycetes</taxon>
        <taxon>Chaetothyriomycetidae</taxon>
        <taxon>Chaetothyriales</taxon>
        <taxon>Herpotrichiellaceae</taxon>
        <taxon>Capronia</taxon>
    </lineage>
</organism>
<keyword evidence="2" id="KW-1185">Reference proteome</keyword>
<comment type="caution">
    <text evidence="1">The sequence shown here is derived from an EMBL/GenBank/DDBJ whole genome shotgun (WGS) entry which is preliminary data.</text>
</comment>
<proteinExistence type="predicted"/>
<dbReference type="GeneID" id="19155869"/>
<dbReference type="OrthoDB" id="9977870at2759"/>
<dbReference type="AlphaFoldDB" id="W9Z2R6"/>
<name>W9Z2R6_9EURO</name>
<protein>
    <submittedName>
        <fullName evidence="1">Uncharacterized protein</fullName>
    </submittedName>
</protein>
<dbReference type="Proteomes" id="UP000019484">
    <property type="component" value="Unassembled WGS sequence"/>
</dbReference>
<accession>W9Z2R6</accession>
<sequence length="372" mass="41865">MTVHKQTLFVKPSLVQRQLDGALVSYGPGAEVTSLEFPDLKAALDRSPPPETPSTSIYTVILAAFALEKLDVELHDRRLSCSIRPPPQNPGCTTPIWTLEVGNMAPVTVEWDLTARLHHILPENIIFSAATSRSRVTQAWALKFITNTLKETGCKLISLDIVPSDSNKRTKALARFETVTDAALAFSLAHKYFRQLRSRLFLEQVITVSIPTMPEICYALRDPILAEWRRSNKAVRSWIHHECRDKAVLLISGANPHAVAELKVRFEQLLAGQLIMADTMGNKLWNDFFYTDAGLSYLSSLSQSRLLFVRRDIRTRQLIMYGADSLYERTRASIIATLLQYEQSFHFMTLNEALWKKALSGGFSLVESAMGK</sequence>
<gene>
    <name evidence="1" type="ORF">A1O1_00966</name>
</gene>
<evidence type="ECO:0000313" key="1">
    <source>
        <dbReference type="EMBL" id="EXJ95841.1"/>
    </source>
</evidence>
<reference evidence="1 2" key="1">
    <citation type="submission" date="2013-03" db="EMBL/GenBank/DDBJ databases">
        <title>The Genome Sequence of Capronia coronata CBS 617.96.</title>
        <authorList>
            <consortium name="The Broad Institute Genomics Platform"/>
            <person name="Cuomo C."/>
            <person name="de Hoog S."/>
            <person name="Gorbushina A."/>
            <person name="Walker B."/>
            <person name="Young S.K."/>
            <person name="Zeng Q."/>
            <person name="Gargeya S."/>
            <person name="Fitzgerald M."/>
            <person name="Haas B."/>
            <person name="Abouelleil A."/>
            <person name="Allen A.W."/>
            <person name="Alvarado L."/>
            <person name="Arachchi H.M."/>
            <person name="Berlin A.M."/>
            <person name="Chapman S.B."/>
            <person name="Gainer-Dewar J."/>
            <person name="Goldberg J."/>
            <person name="Griggs A."/>
            <person name="Gujja S."/>
            <person name="Hansen M."/>
            <person name="Howarth C."/>
            <person name="Imamovic A."/>
            <person name="Ireland A."/>
            <person name="Larimer J."/>
            <person name="McCowan C."/>
            <person name="Murphy C."/>
            <person name="Pearson M."/>
            <person name="Poon T.W."/>
            <person name="Priest M."/>
            <person name="Roberts A."/>
            <person name="Saif S."/>
            <person name="Shea T."/>
            <person name="Sisk P."/>
            <person name="Sykes S."/>
            <person name="Wortman J."/>
            <person name="Nusbaum C."/>
            <person name="Birren B."/>
        </authorList>
    </citation>
    <scope>NUCLEOTIDE SEQUENCE [LARGE SCALE GENOMIC DNA]</scope>
    <source>
        <strain evidence="1 2">CBS 617.96</strain>
    </source>
</reference>
<dbReference type="HOGENOM" id="CLU_743933_0_0_1"/>